<dbReference type="Proteomes" id="UP000636479">
    <property type="component" value="Unassembled WGS sequence"/>
</dbReference>
<sequence length="301" mass="32794">MAAGMDPRLPEDLKHAIFEHVAITEPEMMPALMLVARRVHTWITPLVFRTVRLNNWPHALAFLHAVLHRPAAVLPHVRHLALEGRSAGPLLPADVLERIVARCPNLHALGTTPHYDKHAALLPALAAGPGRLRNVTTVLRHALGTGGADSLLPAFAHVTHLCLLDEITEQPARAAVCAALPGLAALTHVRLTAIQYARRPGVAADLLRDLGAVLRRVPALRVLLVTGVTFGPAALQLGAADGDADIRLVFAAVSHDYARFWRAWEDTLRGRVPDLWARAEEFVQAKREGRINAAEMWLAPE</sequence>
<keyword evidence="2" id="KW-1185">Reference proteome</keyword>
<evidence type="ECO:0000313" key="1">
    <source>
        <dbReference type="EMBL" id="KAF7292668.1"/>
    </source>
</evidence>
<comment type="caution">
    <text evidence="1">The sequence shown here is derived from an EMBL/GenBank/DDBJ whole genome shotgun (WGS) entry which is preliminary data.</text>
</comment>
<organism evidence="1 2">
    <name type="scientific">Mycena indigotica</name>
    <dbReference type="NCBI Taxonomy" id="2126181"/>
    <lineage>
        <taxon>Eukaryota</taxon>
        <taxon>Fungi</taxon>
        <taxon>Dikarya</taxon>
        <taxon>Basidiomycota</taxon>
        <taxon>Agaricomycotina</taxon>
        <taxon>Agaricomycetes</taxon>
        <taxon>Agaricomycetidae</taxon>
        <taxon>Agaricales</taxon>
        <taxon>Marasmiineae</taxon>
        <taxon>Mycenaceae</taxon>
        <taxon>Mycena</taxon>
    </lineage>
</organism>
<protein>
    <submittedName>
        <fullName evidence="1">Uncharacterized protein</fullName>
    </submittedName>
</protein>
<reference evidence="1" key="1">
    <citation type="submission" date="2020-05" db="EMBL/GenBank/DDBJ databases">
        <title>Mycena genomes resolve the evolution of fungal bioluminescence.</title>
        <authorList>
            <person name="Tsai I.J."/>
        </authorList>
    </citation>
    <scope>NUCLEOTIDE SEQUENCE</scope>
    <source>
        <strain evidence="1">171206Taipei</strain>
    </source>
</reference>
<dbReference type="GeneID" id="59350686"/>
<dbReference type="RefSeq" id="XP_037215096.1">
    <property type="nucleotide sequence ID" value="XM_037368170.1"/>
</dbReference>
<gene>
    <name evidence="1" type="ORF">MIND_01165000</name>
</gene>
<name>A0A8H6VWG1_9AGAR</name>
<evidence type="ECO:0000313" key="2">
    <source>
        <dbReference type="Proteomes" id="UP000636479"/>
    </source>
</evidence>
<accession>A0A8H6VWG1</accession>
<dbReference type="EMBL" id="JACAZF010000011">
    <property type="protein sequence ID" value="KAF7292668.1"/>
    <property type="molecule type" value="Genomic_DNA"/>
</dbReference>
<proteinExistence type="predicted"/>
<dbReference type="AlphaFoldDB" id="A0A8H6VWG1"/>
<dbReference type="OrthoDB" id="3145912at2759"/>